<feature type="binding site" evidence="5">
    <location>
        <position position="331"/>
    </location>
    <ligand>
        <name>substrate</name>
    </ligand>
</feature>
<comment type="cofactor">
    <cofactor evidence="1 5 7 8">
        <name>pyridoxal 5'-phosphate</name>
        <dbReference type="ChEBI" id="CHEBI:597326"/>
    </cofactor>
</comment>
<dbReference type="EMBL" id="JACRST010000009">
    <property type="protein sequence ID" value="MBC8546802.1"/>
    <property type="molecule type" value="Genomic_DNA"/>
</dbReference>
<dbReference type="GO" id="GO:0009089">
    <property type="term" value="P:lysine biosynthetic process via diaminopimelate"/>
    <property type="evidence" value="ECO:0007669"/>
    <property type="project" value="UniProtKB-UniRule"/>
</dbReference>
<dbReference type="Pfam" id="PF02784">
    <property type="entry name" value="Orn_Arg_deC_N"/>
    <property type="match status" value="1"/>
</dbReference>
<dbReference type="Gene3D" id="2.40.37.10">
    <property type="entry name" value="Lyase, Ornithine Decarboxylase, Chain A, domain 1"/>
    <property type="match status" value="1"/>
</dbReference>
<dbReference type="InterPro" id="IPR000183">
    <property type="entry name" value="Orn/DAP/Arg_de-COase"/>
</dbReference>
<dbReference type="AlphaFoldDB" id="A0A926E0A3"/>
<reference evidence="11" key="1">
    <citation type="submission" date="2020-08" db="EMBL/GenBank/DDBJ databases">
        <title>Genome public.</title>
        <authorList>
            <person name="Liu C."/>
            <person name="Sun Q."/>
        </authorList>
    </citation>
    <scope>NUCLEOTIDE SEQUENCE</scope>
    <source>
        <strain evidence="11">NSJ-31</strain>
    </source>
</reference>
<dbReference type="InterPro" id="IPR022644">
    <property type="entry name" value="De-COase2_N"/>
</dbReference>
<feature type="binding site" evidence="5">
    <location>
        <position position="391"/>
    </location>
    <ligand>
        <name>pyridoxal 5'-phosphate</name>
        <dbReference type="ChEBI" id="CHEBI:597326"/>
    </ligand>
</feature>
<dbReference type="NCBIfam" id="TIGR01048">
    <property type="entry name" value="lysA"/>
    <property type="match status" value="1"/>
</dbReference>
<dbReference type="PRINTS" id="PR01179">
    <property type="entry name" value="ODADCRBXLASE"/>
</dbReference>
<comment type="similarity">
    <text evidence="5">Belongs to the Orn/Lys/Arg decarboxylase class-II family. LysA subfamily.</text>
</comment>
<evidence type="ECO:0000256" key="1">
    <source>
        <dbReference type="ARBA" id="ARBA00001933"/>
    </source>
</evidence>
<keyword evidence="2 5" id="KW-0210">Decarboxylase</keyword>
<name>A0A926E0A3_9FIRM</name>
<evidence type="ECO:0000256" key="6">
    <source>
        <dbReference type="NCBIfam" id="TIGR01048"/>
    </source>
</evidence>
<sequence>MFVSDCLNVNELGHLTIGGLDTVALAERYGTPLYVMDEDQIRRNCRKYKSSIDRFYGGKGIAAYASKAMCCKAMCKIAMEEGMGLDVVSGGELYTAMSVNFPAERIYFHGNNKTVEEIAQALQYGVGRIVVDNLTELELLNSLAASRGKNADIMFRIKPGIDAHTHQFIRTGQIDSKFGLALETGEAMDAVKKALALPHINLKGLHCHIGSQIFDISPFELAAQVMLRFIADIKRETGVELHELNLGGGFGIKYVPDHQPVEYDRYMESVSKVVHAACAELGLEIPYIIIEPGRSVVGDAGVTLYTIGAVKEIPNVRTYVSVDGGMADNPRYILYQSEYHAMVANKTGLQRDMKVTLAGKCCESGDLIGEGMLIQQAKPGDILAVLATGAYNYSMASNYNRLPKPAVVMVKDGDSRVVIRRESYDELLQNDLL</sequence>
<dbReference type="FunFam" id="3.20.20.10:FF:000003">
    <property type="entry name" value="Diaminopimelate decarboxylase"/>
    <property type="match status" value="1"/>
</dbReference>
<dbReference type="PRINTS" id="PR01181">
    <property type="entry name" value="DAPDCRBXLASE"/>
</dbReference>
<comment type="catalytic activity">
    <reaction evidence="5 8">
        <text>meso-2,6-diaminopimelate + H(+) = L-lysine + CO2</text>
        <dbReference type="Rhea" id="RHEA:15101"/>
        <dbReference type="ChEBI" id="CHEBI:15378"/>
        <dbReference type="ChEBI" id="CHEBI:16526"/>
        <dbReference type="ChEBI" id="CHEBI:32551"/>
        <dbReference type="ChEBI" id="CHEBI:57791"/>
        <dbReference type="EC" id="4.1.1.20"/>
    </reaction>
</comment>
<protein>
    <recommendedName>
        <fullName evidence="5 6">Diaminopimelate decarboxylase</fullName>
        <shortName evidence="5">DAP decarboxylase</shortName>
        <shortName evidence="5">DAPDC</shortName>
        <ecNumber evidence="5 6">4.1.1.20</ecNumber>
    </recommendedName>
</protein>
<comment type="subunit">
    <text evidence="5">Homodimer.</text>
</comment>
<accession>A0A926E0A3</accession>
<feature type="binding site" evidence="5">
    <location>
        <position position="335"/>
    </location>
    <ligand>
        <name>substrate</name>
    </ligand>
</feature>
<feature type="binding site" evidence="5">
    <location>
        <position position="391"/>
    </location>
    <ligand>
        <name>substrate</name>
    </ligand>
</feature>
<dbReference type="PANTHER" id="PTHR43727">
    <property type="entry name" value="DIAMINOPIMELATE DECARBOXYLASE"/>
    <property type="match status" value="1"/>
</dbReference>
<evidence type="ECO:0000259" key="9">
    <source>
        <dbReference type="Pfam" id="PF00278"/>
    </source>
</evidence>
<keyword evidence="5" id="KW-0028">Amino-acid biosynthesis</keyword>
<comment type="function">
    <text evidence="5">Specifically catalyzes the decarboxylation of meso-diaminopimelate (meso-DAP) to L-lysine.</text>
</comment>
<dbReference type="InterPro" id="IPR029066">
    <property type="entry name" value="PLP-binding_barrel"/>
</dbReference>
<evidence type="ECO:0000256" key="3">
    <source>
        <dbReference type="ARBA" id="ARBA00022898"/>
    </source>
</evidence>
<evidence type="ECO:0000256" key="4">
    <source>
        <dbReference type="ARBA" id="ARBA00023239"/>
    </source>
</evidence>
<dbReference type="InterPro" id="IPR022657">
    <property type="entry name" value="De-COase2_CS"/>
</dbReference>
<feature type="binding site" evidence="5">
    <location>
        <position position="294"/>
    </location>
    <ligand>
        <name>substrate</name>
    </ligand>
</feature>
<feature type="binding site" evidence="5">
    <location>
        <position position="249"/>
    </location>
    <ligand>
        <name>pyridoxal 5'-phosphate</name>
        <dbReference type="ChEBI" id="CHEBI:597326"/>
    </ligand>
</feature>
<keyword evidence="4 5" id="KW-0456">Lyase</keyword>
<evidence type="ECO:0000256" key="2">
    <source>
        <dbReference type="ARBA" id="ARBA00022793"/>
    </source>
</evidence>
<dbReference type="InterPro" id="IPR022643">
    <property type="entry name" value="De-COase2_C"/>
</dbReference>
<evidence type="ECO:0000256" key="8">
    <source>
        <dbReference type="RuleBase" id="RU003738"/>
    </source>
</evidence>
<evidence type="ECO:0000313" key="12">
    <source>
        <dbReference type="Proteomes" id="UP000653127"/>
    </source>
</evidence>
<dbReference type="PROSITE" id="PS00879">
    <property type="entry name" value="ODR_DC_2_2"/>
    <property type="match status" value="1"/>
</dbReference>
<dbReference type="InterPro" id="IPR002986">
    <property type="entry name" value="DAP_deCOOHase_LysA"/>
</dbReference>
<feature type="binding site" evidence="5">
    <location>
        <position position="363"/>
    </location>
    <ligand>
        <name>substrate</name>
    </ligand>
</feature>
<evidence type="ECO:0000256" key="7">
    <source>
        <dbReference type="PIRSR" id="PIRSR600183-50"/>
    </source>
</evidence>
<organism evidence="11 12">
    <name type="scientific">Ligaoa zhengdingensis</name>
    <dbReference type="NCBI Taxonomy" id="2763658"/>
    <lineage>
        <taxon>Bacteria</taxon>
        <taxon>Bacillati</taxon>
        <taxon>Bacillota</taxon>
        <taxon>Clostridia</taxon>
        <taxon>Eubacteriales</taxon>
        <taxon>Oscillospiraceae</taxon>
        <taxon>Ligaoa</taxon>
    </lineage>
</organism>
<feature type="active site" description="Proton donor" evidence="7">
    <location>
        <position position="362"/>
    </location>
</feature>
<feature type="domain" description="Orn/DAP/Arg decarboxylase 2 C-terminal" evidence="9">
    <location>
        <begin position="34"/>
        <end position="389"/>
    </location>
</feature>
<evidence type="ECO:0000313" key="11">
    <source>
        <dbReference type="EMBL" id="MBC8546802.1"/>
    </source>
</evidence>
<dbReference type="SUPFAM" id="SSF50621">
    <property type="entry name" value="Alanine racemase C-terminal domain-like"/>
    <property type="match status" value="1"/>
</dbReference>
<comment type="caution">
    <text evidence="11">The sequence shown here is derived from an EMBL/GenBank/DDBJ whole genome shotgun (WGS) entry which is preliminary data.</text>
</comment>
<feature type="modified residue" description="N6-(pyridoxal phosphate)lysine" evidence="5 7">
    <location>
        <position position="67"/>
    </location>
</feature>
<dbReference type="GO" id="GO:0008836">
    <property type="term" value="F:diaminopimelate decarboxylase activity"/>
    <property type="evidence" value="ECO:0007669"/>
    <property type="project" value="UniProtKB-UniRule"/>
</dbReference>
<dbReference type="CDD" id="cd06828">
    <property type="entry name" value="PLPDE_III_DapDC"/>
    <property type="match status" value="1"/>
</dbReference>
<feature type="binding site" evidence="5">
    <location>
        <begin position="291"/>
        <end position="294"/>
    </location>
    <ligand>
        <name>pyridoxal 5'-phosphate</name>
        <dbReference type="ChEBI" id="CHEBI:597326"/>
    </ligand>
</feature>
<keyword evidence="12" id="KW-1185">Reference proteome</keyword>
<dbReference type="HAMAP" id="MF_02120">
    <property type="entry name" value="LysA"/>
    <property type="match status" value="1"/>
</dbReference>
<dbReference type="SUPFAM" id="SSF51419">
    <property type="entry name" value="PLP-binding barrel"/>
    <property type="match status" value="1"/>
</dbReference>
<evidence type="ECO:0000259" key="10">
    <source>
        <dbReference type="Pfam" id="PF02784"/>
    </source>
</evidence>
<feature type="domain" description="Orn/DAP/Arg decarboxylase 2 N-terminal" evidence="10">
    <location>
        <begin position="39"/>
        <end position="297"/>
    </location>
</feature>
<dbReference type="RefSeq" id="WP_249282878.1">
    <property type="nucleotide sequence ID" value="NZ_JACRST010000009.1"/>
</dbReference>
<gene>
    <name evidence="5 11" type="primary">lysA</name>
    <name evidence="11" type="ORF">H8711_07615</name>
</gene>
<dbReference type="EC" id="4.1.1.20" evidence="5 6"/>
<evidence type="ECO:0000256" key="5">
    <source>
        <dbReference type="HAMAP-Rule" id="MF_02120"/>
    </source>
</evidence>
<dbReference type="Pfam" id="PF00278">
    <property type="entry name" value="Orn_DAP_Arg_deC"/>
    <property type="match status" value="1"/>
</dbReference>
<proteinExistence type="inferred from homology"/>
<dbReference type="PANTHER" id="PTHR43727:SF2">
    <property type="entry name" value="GROUP IV DECARBOXYLASE"/>
    <property type="match status" value="1"/>
</dbReference>
<dbReference type="InterPro" id="IPR009006">
    <property type="entry name" value="Ala_racemase/Decarboxylase_C"/>
</dbReference>
<keyword evidence="5 8" id="KW-0457">Lysine biosynthesis</keyword>
<dbReference type="GO" id="GO:0030170">
    <property type="term" value="F:pyridoxal phosphate binding"/>
    <property type="evidence" value="ECO:0007669"/>
    <property type="project" value="UniProtKB-UniRule"/>
</dbReference>
<dbReference type="Gene3D" id="3.20.20.10">
    <property type="entry name" value="Alanine racemase"/>
    <property type="match status" value="1"/>
</dbReference>
<dbReference type="Proteomes" id="UP000653127">
    <property type="component" value="Unassembled WGS sequence"/>
</dbReference>
<comment type="pathway">
    <text evidence="5 8">Amino-acid biosynthesis; L-lysine biosynthesis via DAP pathway; L-lysine from DL-2,6-diaminopimelate: step 1/1.</text>
</comment>
<keyword evidence="3 5" id="KW-0663">Pyridoxal phosphate</keyword>